<evidence type="ECO:0000259" key="6">
    <source>
        <dbReference type="PROSITE" id="PS50850"/>
    </source>
</evidence>
<feature type="transmembrane region" description="Helical" evidence="5">
    <location>
        <begin position="24"/>
        <end position="46"/>
    </location>
</feature>
<organism evidence="7 8">
    <name type="scientific">Amycolatopsis taiwanensis</name>
    <dbReference type="NCBI Taxonomy" id="342230"/>
    <lineage>
        <taxon>Bacteria</taxon>
        <taxon>Bacillati</taxon>
        <taxon>Actinomycetota</taxon>
        <taxon>Actinomycetes</taxon>
        <taxon>Pseudonocardiales</taxon>
        <taxon>Pseudonocardiaceae</taxon>
        <taxon>Amycolatopsis</taxon>
    </lineage>
</organism>
<dbReference type="Gene3D" id="1.20.1720.10">
    <property type="entry name" value="Multidrug resistance protein D"/>
    <property type="match status" value="1"/>
</dbReference>
<feature type="transmembrane region" description="Helical" evidence="5">
    <location>
        <begin position="61"/>
        <end position="80"/>
    </location>
</feature>
<feature type="transmembrane region" description="Helical" evidence="5">
    <location>
        <begin position="215"/>
        <end position="234"/>
    </location>
</feature>
<dbReference type="Gene3D" id="1.20.1250.20">
    <property type="entry name" value="MFS general substrate transporter like domains"/>
    <property type="match status" value="1"/>
</dbReference>
<dbReference type="InterPro" id="IPR036259">
    <property type="entry name" value="MFS_trans_sf"/>
</dbReference>
<dbReference type="InterPro" id="IPR011701">
    <property type="entry name" value="MFS"/>
</dbReference>
<comment type="subcellular location">
    <subcellularLocation>
        <location evidence="1">Cell membrane</location>
        <topology evidence="1">Multi-pass membrane protein</topology>
    </subcellularLocation>
</comment>
<dbReference type="PANTHER" id="PTHR42718:SF39">
    <property type="entry name" value="ACTINORHODIN TRANSPORTER-RELATED"/>
    <property type="match status" value="1"/>
</dbReference>
<keyword evidence="3 5" id="KW-1133">Transmembrane helix</keyword>
<dbReference type="GO" id="GO:0022857">
    <property type="term" value="F:transmembrane transporter activity"/>
    <property type="evidence" value="ECO:0007669"/>
    <property type="project" value="InterPro"/>
</dbReference>
<dbReference type="PROSITE" id="PS50850">
    <property type="entry name" value="MFS"/>
    <property type="match status" value="1"/>
</dbReference>
<keyword evidence="4 5" id="KW-0472">Membrane</keyword>
<proteinExistence type="predicted"/>
<sequence>MTSTTAPVAAPTATEAISTTRQRLALASVLMATFMGLLDGSIVTVATPSIQADLRASFGEIQFVIAGYTVAYAVGLVTGGRVGDLIGRKRSFVIGVLTFIGMSVLCAIAPTAGMLIAARVLQGLAAAVMLPQVLSIIQVTFTGPARAGAIGIYGATIGLASISGQLVGGALLAANPAGLGWRSLFLINVPIGVAAIVSARATVTESRGGSTRLDLAGASLLGLGLVGLLLPLAIGPAAGWPVWTWAALAAGVLVLAGFAVIQRRLQNTGGAPLVPPRLLAQARFARGLFLVLVFYSGNAGLFLLLAYHLQAGLHFSALGSGAVFAPLGLGFAVASLAGKKLAARYGARVMVAGATLMSLSLAAFVAVVAVAPQQVQALALLPALVVSGIGEGLVAAPLITTVLADVAPADSGAASGVLLTGTQVANALGVAVIGGIFAGVLGSTPDEANTTVAFADYVHATAITGGIVLALAVLTGLVARALRTRH</sequence>
<dbReference type="Proteomes" id="UP001165136">
    <property type="component" value="Unassembled WGS sequence"/>
</dbReference>
<accession>A0A9W6R038</accession>
<feature type="transmembrane region" description="Helical" evidence="5">
    <location>
        <begin position="377"/>
        <end position="404"/>
    </location>
</feature>
<feature type="transmembrane region" description="Helical" evidence="5">
    <location>
        <begin position="124"/>
        <end position="143"/>
    </location>
</feature>
<evidence type="ECO:0000256" key="4">
    <source>
        <dbReference type="ARBA" id="ARBA00023136"/>
    </source>
</evidence>
<evidence type="ECO:0000313" key="8">
    <source>
        <dbReference type="Proteomes" id="UP001165136"/>
    </source>
</evidence>
<dbReference type="InterPro" id="IPR020846">
    <property type="entry name" value="MFS_dom"/>
</dbReference>
<dbReference type="AlphaFoldDB" id="A0A9W6R038"/>
<protein>
    <submittedName>
        <fullName evidence="7">MFS transporter</fullName>
    </submittedName>
</protein>
<reference evidence="7" key="1">
    <citation type="submission" date="2023-03" db="EMBL/GenBank/DDBJ databases">
        <title>Amycolatopsis taiwanensis NBRC 103393.</title>
        <authorList>
            <person name="Ichikawa N."/>
            <person name="Sato H."/>
            <person name="Tonouchi N."/>
        </authorList>
    </citation>
    <scope>NUCLEOTIDE SEQUENCE</scope>
    <source>
        <strain evidence="7">NBRC 103393</strain>
    </source>
</reference>
<feature type="domain" description="Major facilitator superfamily (MFS) profile" evidence="6">
    <location>
        <begin position="25"/>
        <end position="483"/>
    </location>
</feature>
<dbReference type="Pfam" id="PF07690">
    <property type="entry name" value="MFS_1"/>
    <property type="match status" value="2"/>
</dbReference>
<dbReference type="SUPFAM" id="SSF103473">
    <property type="entry name" value="MFS general substrate transporter"/>
    <property type="match status" value="2"/>
</dbReference>
<comment type="caution">
    <text evidence="7">The sequence shown here is derived from an EMBL/GenBank/DDBJ whole genome shotgun (WGS) entry which is preliminary data.</text>
</comment>
<feature type="transmembrane region" description="Helical" evidence="5">
    <location>
        <begin position="150"/>
        <end position="172"/>
    </location>
</feature>
<name>A0A9W6R038_9PSEU</name>
<dbReference type="EMBL" id="BSTI01000003">
    <property type="protein sequence ID" value="GLY65177.1"/>
    <property type="molecule type" value="Genomic_DNA"/>
</dbReference>
<evidence type="ECO:0000313" key="7">
    <source>
        <dbReference type="EMBL" id="GLY65177.1"/>
    </source>
</evidence>
<feature type="transmembrane region" description="Helical" evidence="5">
    <location>
        <begin position="457"/>
        <end position="479"/>
    </location>
</feature>
<feature type="transmembrane region" description="Helical" evidence="5">
    <location>
        <begin position="416"/>
        <end position="437"/>
    </location>
</feature>
<evidence type="ECO:0000256" key="5">
    <source>
        <dbReference type="SAM" id="Phobius"/>
    </source>
</evidence>
<dbReference type="GO" id="GO:0005886">
    <property type="term" value="C:plasma membrane"/>
    <property type="evidence" value="ECO:0007669"/>
    <property type="project" value="UniProtKB-SubCell"/>
</dbReference>
<dbReference type="CDD" id="cd17321">
    <property type="entry name" value="MFS_MMR_MDR_like"/>
    <property type="match status" value="1"/>
</dbReference>
<evidence type="ECO:0000256" key="2">
    <source>
        <dbReference type="ARBA" id="ARBA00022692"/>
    </source>
</evidence>
<evidence type="ECO:0000256" key="1">
    <source>
        <dbReference type="ARBA" id="ARBA00004651"/>
    </source>
</evidence>
<evidence type="ECO:0000256" key="3">
    <source>
        <dbReference type="ARBA" id="ARBA00022989"/>
    </source>
</evidence>
<dbReference type="PRINTS" id="PR01036">
    <property type="entry name" value="TCRTETB"/>
</dbReference>
<feature type="transmembrane region" description="Helical" evidence="5">
    <location>
        <begin position="349"/>
        <end position="371"/>
    </location>
</feature>
<keyword evidence="2 5" id="KW-0812">Transmembrane</keyword>
<feature type="transmembrane region" description="Helical" evidence="5">
    <location>
        <begin position="92"/>
        <end position="118"/>
    </location>
</feature>
<feature type="transmembrane region" description="Helical" evidence="5">
    <location>
        <begin position="287"/>
        <end position="309"/>
    </location>
</feature>
<gene>
    <name evidence="7" type="ORF">Atai01_17960</name>
</gene>
<dbReference type="RefSeq" id="WP_285486481.1">
    <property type="nucleotide sequence ID" value="NZ_BSTI01000003.1"/>
</dbReference>
<dbReference type="PANTHER" id="PTHR42718">
    <property type="entry name" value="MAJOR FACILITATOR SUPERFAMILY MULTIDRUG TRANSPORTER MFSC"/>
    <property type="match status" value="1"/>
</dbReference>
<feature type="transmembrane region" description="Helical" evidence="5">
    <location>
        <begin position="240"/>
        <end position="261"/>
    </location>
</feature>
<keyword evidence="8" id="KW-1185">Reference proteome</keyword>
<feature type="transmembrane region" description="Helical" evidence="5">
    <location>
        <begin position="315"/>
        <end position="337"/>
    </location>
</feature>
<feature type="transmembrane region" description="Helical" evidence="5">
    <location>
        <begin position="184"/>
        <end position="203"/>
    </location>
</feature>